<dbReference type="PRINTS" id="PR01950">
    <property type="entry name" value="LANCSUPER"/>
</dbReference>
<reference evidence="1" key="1">
    <citation type="submission" date="2022-06" db="EMBL/GenBank/DDBJ databases">
        <title>Genome public.</title>
        <authorList>
            <person name="Sun Q."/>
        </authorList>
    </citation>
    <scope>NUCLEOTIDE SEQUENCE</scope>
    <source>
        <strain evidence="1">CWNU-1</strain>
    </source>
</reference>
<dbReference type="RefSeq" id="WP_250924189.1">
    <property type="nucleotide sequence ID" value="NZ_JAMQAW010000095.1"/>
</dbReference>
<accession>A0ABT0UZ96</accession>
<proteinExistence type="predicted"/>
<comment type="caution">
    <text evidence="1">The sequence shown here is derived from an EMBL/GenBank/DDBJ whole genome shotgun (WGS) entry which is preliminary data.</text>
</comment>
<evidence type="ECO:0000313" key="1">
    <source>
        <dbReference type="EMBL" id="MCM2393898.1"/>
    </source>
</evidence>
<name>A0ABT0UZ96_9ACTN</name>
<protein>
    <submittedName>
        <fullName evidence="1">Lanthionine synthetase C family protein</fullName>
    </submittedName>
</protein>
<dbReference type="PRINTS" id="PR01955">
    <property type="entry name" value="LANCFRANKIA"/>
</dbReference>
<dbReference type="EMBL" id="JAMQAW010000095">
    <property type="protein sequence ID" value="MCM2393898.1"/>
    <property type="molecule type" value="Genomic_DNA"/>
</dbReference>
<sequence>MTTASTEGAAAVRAQSLARGAAGAALLAVEHARRGSGSWQEVHAALAACTTDLVADESAGLYTGAPAVAFALHTAAGDSDRYARALHQLDARIIHLTTRRLEQAHARIDCGQRPLPREFDLFYGLTGLGAYLLGRNPNAPVLREVLDYLVRLTRPLDRDTDRLPGWWTPAAPAAGTGPEFGDGHANLGMAHGIAGVLALLSLTALRGTAVDGQLQAIRYICAWLDQWRQTGSSGPWWPQWITLTEHRTGSVARPGPRRPSWCYGTPGLVRAQQLAARALGDTARQNAAEGALLSCLADPAQLARVQDAGICHGAAGLLHTAHQVARDALTDAFAAHLPRLRTLLHDQVHPQETGFLEGSTGPALAVLADRSCGRTASGWDLCLLTGPQ</sequence>
<dbReference type="InterPro" id="IPR007822">
    <property type="entry name" value="LANC-like"/>
</dbReference>
<dbReference type="Pfam" id="PF05147">
    <property type="entry name" value="LANC_like"/>
    <property type="match status" value="1"/>
</dbReference>
<dbReference type="Gene3D" id="1.50.10.20">
    <property type="match status" value="1"/>
</dbReference>
<evidence type="ECO:0000313" key="2">
    <source>
        <dbReference type="Proteomes" id="UP001431429"/>
    </source>
</evidence>
<keyword evidence="2" id="KW-1185">Reference proteome</keyword>
<organism evidence="1 2">
    <name type="scientific">Streptomyces albipurpureus</name>
    <dbReference type="NCBI Taxonomy" id="2897419"/>
    <lineage>
        <taxon>Bacteria</taxon>
        <taxon>Bacillati</taxon>
        <taxon>Actinomycetota</taxon>
        <taxon>Actinomycetes</taxon>
        <taxon>Kitasatosporales</taxon>
        <taxon>Streptomycetaceae</taxon>
        <taxon>Streptomyces</taxon>
    </lineage>
</organism>
<dbReference type="CDD" id="cd04793">
    <property type="entry name" value="LanC"/>
    <property type="match status" value="1"/>
</dbReference>
<dbReference type="Proteomes" id="UP001431429">
    <property type="component" value="Unassembled WGS sequence"/>
</dbReference>
<dbReference type="SUPFAM" id="SSF158745">
    <property type="entry name" value="LanC-like"/>
    <property type="match status" value="1"/>
</dbReference>
<gene>
    <name evidence="1" type="ORF">NBG84_37475</name>
</gene>
<dbReference type="InterPro" id="IPR033889">
    <property type="entry name" value="LanC"/>
</dbReference>
<dbReference type="SMART" id="SM01260">
    <property type="entry name" value="LANC_like"/>
    <property type="match status" value="1"/>
</dbReference>